<dbReference type="SUPFAM" id="SSF53067">
    <property type="entry name" value="Actin-like ATPase domain"/>
    <property type="match status" value="2"/>
</dbReference>
<reference evidence="4" key="1">
    <citation type="submission" date="2022-11" db="EMBL/GenBank/DDBJ databases">
        <title>Centuries of genome instability and evolution in soft-shell clam transmissible cancer (bioRxiv).</title>
        <authorList>
            <person name="Hart S.F.M."/>
            <person name="Yonemitsu M.A."/>
            <person name="Giersch R.M."/>
            <person name="Beal B.F."/>
            <person name="Arriagada G."/>
            <person name="Davis B.W."/>
            <person name="Ostrander E.A."/>
            <person name="Goff S.P."/>
            <person name="Metzger M.J."/>
        </authorList>
    </citation>
    <scope>NUCLEOTIDE SEQUENCE</scope>
    <source>
        <strain evidence="4">MELC-2E11</strain>
        <tissue evidence="4">Siphon/mantle</tissue>
    </source>
</reference>
<dbReference type="EMBL" id="CP111019">
    <property type="protein sequence ID" value="WAR12948.1"/>
    <property type="molecule type" value="Genomic_DNA"/>
</dbReference>
<name>A0ABY7ESJ5_MYAAR</name>
<evidence type="ECO:0000256" key="2">
    <source>
        <dbReference type="ARBA" id="ARBA00022741"/>
    </source>
</evidence>
<sequence length="584" mass="66001">MSEHLLVVGLDFGTTYSGYAFQFRHQYNPSEPTVICAPQAWSDGKTKVHSMKTPTCLLLNADKSINSFGFEAERRYIEICDEDQEDEYYFFRRFKMKLHNVTEINASTILETEDKKKQLPALEVFAKSIECLKMKLIEDLGKMQEILRPDKDIFYVLTVPAIWNENAKRFMRQAAKQAGIEMDKLEISLEPECASLFCQYLPVDRFTSGGGQAQCVLTAPGTVYMIVDLGGGTADITVHEKLSGGKLREVHHACGGPWGGTMVDSYFIQMLSTIVQPLTFAEFMKIHAGDYLDLMRDFELLKRKVSTKTEHPLTIKIPPTLNEVTLQWLKKSFKEALEDSEYSGRVYVTKDKLKITAPVAMQLFQQVADRLLPTLESCVEELKKKRLPPVSLILMVGGFSESLYIQEVVQDMFSRQGGIRVLVPEEAGLCVLKGAVVFGRKPESIDSRILRYTYGAEVTPPFDPALYDQAKRTKDGKRCANVFKAFMERGKELRHGEELKTIYHTTAPNQKSIALRIFAAEKDVKYTTDDGCNFVGTLTMKLNTPRPELQDLAVEYIFGGTEIKVVGTEVKTNHTCEATIRMNE</sequence>
<evidence type="ECO:0000256" key="3">
    <source>
        <dbReference type="ARBA" id="ARBA00022840"/>
    </source>
</evidence>
<dbReference type="Gene3D" id="3.30.420.40">
    <property type="match status" value="1"/>
</dbReference>
<dbReference type="InterPro" id="IPR013126">
    <property type="entry name" value="Hsp_70_fam"/>
</dbReference>
<protein>
    <submittedName>
        <fullName evidence="4">HS12B-like protein</fullName>
    </submittedName>
</protein>
<keyword evidence="3" id="KW-0067">ATP-binding</keyword>
<keyword evidence="5" id="KW-1185">Reference proteome</keyword>
<dbReference type="Pfam" id="PF00012">
    <property type="entry name" value="HSP70"/>
    <property type="match status" value="1"/>
</dbReference>
<evidence type="ECO:0000313" key="5">
    <source>
        <dbReference type="Proteomes" id="UP001164746"/>
    </source>
</evidence>
<comment type="similarity">
    <text evidence="1">Belongs to the heat shock protein 70 family.</text>
</comment>
<organism evidence="4 5">
    <name type="scientific">Mya arenaria</name>
    <name type="common">Soft-shell clam</name>
    <dbReference type="NCBI Taxonomy" id="6604"/>
    <lineage>
        <taxon>Eukaryota</taxon>
        <taxon>Metazoa</taxon>
        <taxon>Spiralia</taxon>
        <taxon>Lophotrochozoa</taxon>
        <taxon>Mollusca</taxon>
        <taxon>Bivalvia</taxon>
        <taxon>Autobranchia</taxon>
        <taxon>Heteroconchia</taxon>
        <taxon>Euheterodonta</taxon>
        <taxon>Imparidentia</taxon>
        <taxon>Neoheterodontei</taxon>
        <taxon>Myida</taxon>
        <taxon>Myoidea</taxon>
        <taxon>Myidae</taxon>
        <taxon>Mya</taxon>
    </lineage>
</organism>
<dbReference type="InterPro" id="IPR043129">
    <property type="entry name" value="ATPase_NBD"/>
</dbReference>
<evidence type="ECO:0000313" key="4">
    <source>
        <dbReference type="EMBL" id="WAR12948.1"/>
    </source>
</evidence>
<gene>
    <name evidence="4" type="ORF">MAR_027128</name>
</gene>
<dbReference type="PANTHER" id="PTHR14187">
    <property type="entry name" value="ALPHA KINASE/ELONGATION FACTOR 2 KINASE"/>
    <property type="match status" value="1"/>
</dbReference>
<dbReference type="PANTHER" id="PTHR14187:SF5">
    <property type="entry name" value="HEAT SHOCK 70 KDA PROTEIN 12A"/>
    <property type="match status" value="1"/>
</dbReference>
<dbReference type="Proteomes" id="UP001164746">
    <property type="component" value="Chromosome 8"/>
</dbReference>
<proteinExistence type="inferred from homology"/>
<dbReference type="CDD" id="cd10229">
    <property type="entry name" value="ASKHA_NBD_HSP70_HSPA12"/>
    <property type="match status" value="1"/>
</dbReference>
<accession>A0ABY7ESJ5</accession>
<keyword evidence="2" id="KW-0547">Nucleotide-binding</keyword>
<evidence type="ECO:0000256" key="1">
    <source>
        <dbReference type="ARBA" id="ARBA00007381"/>
    </source>
</evidence>